<keyword evidence="1" id="KW-0732">Signal</keyword>
<dbReference type="EMBL" id="MTCY01000021">
    <property type="protein sequence ID" value="OWP76978.1"/>
    <property type="molecule type" value="Genomic_DNA"/>
</dbReference>
<dbReference type="Gene3D" id="3.40.30.10">
    <property type="entry name" value="Glutaredoxin"/>
    <property type="match status" value="1"/>
</dbReference>
<dbReference type="Proteomes" id="UP000198034">
    <property type="component" value="Unassembled WGS sequence"/>
</dbReference>
<evidence type="ECO:0000313" key="4">
    <source>
        <dbReference type="Proteomes" id="UP000198034"/>
    </source>
</evidence>
<protein>
    <submittedName>
        <fullName evidence="3">Thioredoxin</fullName>
    </submittedName>
</protein>
<organism evidence="3 4">
    <name type="scientific">Flavobacterium columnare</name>
    <dbReference type="NCBI Taxonomy" id="996"/>
    <lineage>
        <taxon>Bacteria</taxon>
        <taxon>Pseudomonadati</taxon>
        <taxon>Bacteroidota</taxon>
        <taxon>Flavobacteriia</taxon>
        <taxon>Flavobacteriales</taxon>
        <taxon>Flavobacteriaceae</taxon>
        <taxon>Flavobacterium</taxon>
    </lineage>
</organism>
<comment type="caution">
    <text evidence="3">The sequence shown here is derived from an EMBL/GenBank/DDBJ whole genome shotgun (WGS) entry which is preliminary data.</text>
</comment>
<feature type="chain" id="PRO_5013123085" evidence="1">
    <location>
        <begin position="20"/>
        <end position="152"/>
    </location>
</feature>
<feature type="domain" description="Thioredoxin" evidence="2">
    <location>
        <begin position="6"/>
        <end position="152"/>
    </location>
</feature>
<dbReference type="InterPro" id="IPR013766">
    <property type="entry name" value="Thioredoxin_domain"/>
</dbReference>
<dbReference type="SUPFAM" id="SSF52833">
    <property type="entry name" value="Thioredoxin-like"/>
    <property type="match status" value="1"/>
</dbReference>
<evidence type="ECO:0000313" key="3">
    <source>
        <dbReference type="EMBL" id="OWP76978.1"/>
    </source>
</evidence>
<feature type="signal peptide" evidence="1">
    <location>
        <begin position="1"/>
        <end position="19"/>
    </location>
</feature>
<name>A0A246GAF3_9FLAO</name>
<proteinExistence type="predicted"/>
<dbReference type="Pfam" id="PF13098">
    <property type="entry name" value="Thioredoxin_2"/>
    <property type="match status" value="1"/>
</dbReference>
<dbReference type="AlphaFoldDB" id="A0A246GAF3"/>
<sequence>MNKTLLILLFTISSFSLYAQDINWLSLDDALAKQKRAPKPIFLNVYTDWHAPSKMMDKGTFQDADVVEYINRNYYAVKFNAEGNSRVNYMGNSFDNPNYDPERKGRNSTHELTKYLKVPSYPTLYILDIRGNIKEVIEGAKDPTELLRILKN</sequence>
<dbReference type="OrthoDB" id="9811036at2"/>
<dbReference type="PROSITE" id="PS51352">
    <property type="entry name" value="THIOREDOXIN_2"/>
    <property type="match status" value="1"/>
</dbReference>
<dbReference type="InterPro" id="IPR012336">
    <property type="entry name" value="Thioredoxin-like_fold"/>
</dbReference>
<dbReference type="InterPro" id="IPR036249">
    <property type="entry name" value="Thioredoxin-like_sf"/>
</dbReference>
<evidence type="ECO:0000259" key="2">
    <source>
        <dbReference type="PROSITE" id="PS51352"/>
    </source>
</evidence>
<gene>
    <name evidence="3" type="ORF">BWK62_08490</name>
</gene>
<reference evidence="3 4" key="1">
    <citation type="journal article" date="2017" name="Infect. Genet. Evol.">
        <title>Comparative genome analysis of fish pathogen Flavobacterium columnare reveals extensive sequence diversity within the species.</title>
        <authorList>
            <person name="Kayansamruaj P."/>
            <person name="Dong H.T."/>
            <person name="Hirono I."/>
            <person name="Kondo H."/>
            <person name="Senapin S."/>
            <person name="Rodkhum C."/>
        </authorList>
    </citation>
    <scope>NUCLEOTIDE SEQUENCE [LARGE SCALE GENOMIC DNA]</scope>
    <source>
        <strain evidence="3 4">1214</strain>
    </source>
</reference>
<evidence type="ECO:0000256" key="1">
    <source>
        <dbReference type="SAM" id="SignalP"/>
    </source>
</evidence>
<accession>A0A246GAF3</accession>